<dbReference type="GO" id="GO:0016787">
    <property type="term" value="F:hydrolase activity"/>
    <property type="evidence" value="ECO:0007669"/>
    <property type="project" value="UniProtKB-KW"/>
</dbReference>
<dbReference type="EMBL" id="JAKZBV010000001">
    <property type="protein sequence ID" value="MCH6468714.1"/>
    <property type="molecule type" value="Genomic_DNA"/>
</dbReference>
<dbReference type="RefSeq" id="WP_241050649.1">
    <property type="nucleotide sequence ID" value="NZ_JAKZBV010000001.1"/>
</dbReference>
<reference evidence="3 4" key="1">
    <citation type="submission" date="2022-03" db="EMBL/GenBank/DDBJ databases">
        <title>Sinomonas sp. isolated from a soil.</title>
        <authorList>
            <person name="Han J."/>
            <person name="Kim D.-U."/>
        </authorList>
    </citation>
    <scope>NUCLEOTIDE SEQUENCE [LARGE SCALE GENOMIC DNA]</scope>
    <source>
        <strain evidence="3 4">5-5</strain>
    </source>
</reference>
<keyword evidence="1 3" id="KW-0378">Hydrolase</keyword>
<dbReference type="SUPFAM" id="SSF56317">
    <property type="entry name" value="Carbon-nitrogen hydrolase"/>
    <property type="match status" value="1"/>
</dbReference>
<dbReference type="InterPro" id="IPR050345">
    <property type="entry name" value="Aliph_Amidase/BUP"/>
</dbReference>
<dbReference type="InterPro" id="IPR003010">
    <property type="entry name" value="C-N_Hydrolase"/>
</dbReference>
<dbReference type="Gene3D" id="3.60.110.10">
    <property type="entry name" value="Carbon-nitrogen hydrolase"/>
    <property type="match status" value="1"/>
</dbReference>
<dbReference type="PANTHER" id="PTHR43674">
    <property type="entry name" value="NITRILASE C965.09-RELATED"/>
    <property type="match status" value="1"/>
</dbReference>
<keyword evidence="4" id="KW-1185">Reference proteome</keyword>
<evidence type="ECO:0000259" key="2">
    <source>
        <dbReference type="PROSITE" id="PS50263"/>
    </source>
</evidence>
<accession>A0ABS9TWB5</accession>
<evidence type="ECO:0000313" key="3">
    <source>
        <dbReference type="EMBL" id="MCH6468714.1"/>
    </source>
</evidence>
<organism evidence="3 4">
    <name type="scientific">Sinomonas terrae</name>
    <dbReference type="NCBI Taxonomy" id="2908838"/>
    <lineage>
        <taxon>Bacteria</taxon>
        <taxon>Bacillati</taxon>
        <taxon>Actinomycetota</taxon>
        <taxon>Actinomycetes</taxon>
        <taxon>Micrococcales</taxon>
        <taxon>Micrococcaceae</taxon>
        <taxon>Sinomonas</taxon>
    </lineage>
</organism>
<evidence type="ECO:0000313" key="4">
    <source>
        <dbReference type="Proteomes" id="UP001202922"/>
    </source>
</evidence>
<dbReference type="PANTHER" id="PTHR43674:SF2">
    <property type="entry name" value="BETA-UREIDOPROPIONASE"/>
    <property type="match status" value="1"/>
</dbReference>
<dbReference type="Pfam" id="PF00795">
    <property type="entry name" value="CN_hydrolase"/>
    <property type="match status" value="1"/>
</dbReference>
<proteinExistence type="predicted"/>
<evidence type="ECO:0000256" key="1">
    <source>
        <dbReference type="ARBA" id="ARBA00022801"/>
    </source>
</evidence>
<dbReference type="InterPro" id="IPR036526">
    <property type="entry name" value="C-N_Hydrolase_sf"/>
</dbReference>
<protein>
    <submittedName>
        <fullName evidence="3">Hydrolase</fullName>
    </submittedName>
</protein>
<dbReference type="PROSITE" id="PS50263">
    <property type="entry name" value="CN_HYDROLASE"/>
    <property type="match status" value="1"/>
</dbReference>
<dbReference type="Proteomes" id="UP001202922">
    <property type="component" value="Unassembled WGS sequence"/>
</dbReference>
<comment type="caution">
    <text evidence="3">The sequence shown here is derived from an EMBL/GenBank/DDBJ whole genome shotgun (WGS) entry which is preliminary data.</text>
</comment>
<sequence length="347" mass="37945">MHEILALQPPVSWARTSDAAEGHSQRREPLRVALVQHRWHEDPAETEAELEEGIRRAAARGAKVVFLPELTLSRYPADMLPDYTPSSIAEELETGPTLAFARRTAQKHGVAVHASLYRKGEAGDERGFNTAILVGPDGSLLAATDKLHIPVTEGYYEDKFFHQGPQPGQPQAANEGYPIHAPAELGGARLGLPTCWDEWFPELARVYSLNGAEILAYPTAIGSEPGHPDFDTEPLWRQVIVGNGIANGLFMVVPNRWGSEGLVTFYGSSFISDPYGRILARAPREGSAVLIADLDLDQRRDWLALFPFLTTRRPETYAALTAPVDADAPFGVARQPGVARQLEGARA</sequence>
<gene>
    <name evidence="3" type="ORF">L0M17_01715</name>
</gene>
<feature type="domain" description="CN hydrolase" evidence="2">
    <location>
        <begin position="30"/>
        <end position="296"/>
    </location>
</feature>
<name>A0ABS9TWB5_9MICC</name>